<dbReference type="STRING" id="299467.A0A443SGG8"/>
<dbReference type="GO" id="GO:0006646">
    <property type="term" value="P:phosphatidylethanolamine biosynthetic process"/>
    <property type="evidence" value="ECO:0007669"/>
    <property type="project" value="TreeGrafter"/>
</dbReference>
<proteinExistence type="inferred from homology"/>
<dbReference type="GO" id="GO:0004307">
    <property type="term" value="F:ethanolaminephosphotransferase activity"/>
    <property type="evidence" value="ECO:0007669"/>
    <property type="project" value="TreeGrafter"/>
</dbReference>
<feature type="transmembrane region" description="Helical" evidence="6">
    <location>
        <begin position="133"/>
        <end position="153"/>
    </location>
</feature>
<dbReference type="Gene3D" id="1.20.120.1760">
    <property type="match status" value="1"/>
</dbReference>
<comment type="similarity">
    <text evidence="2 5">Belongs to the CDP-alcohol phosphatidyltransferase class-I family.</text>
</comment>
<feature type="transmembrane region" description="Helical" evidence="6">
    <location>
        <begin position="174"/>
        <end position="193"/>
    </location>
</feature>
<dbReference type="VEuPathDB" id="VectorBase:LDEU005430"/>
<name>A0A443SGG8_9ACAR</name>
<evidence type="ECO:0000256" key="1">
    <source>
        <dbReference type="ARBA" id="ARBA00004370"/>
    </source>
</evidence>
<keyword evidence="3 5" id="KW-0808">Transferase</keyword>
<evidence type="ECO:0000313" key="8">
    <source>
        <dbReference type="Proteomes" id="UP000288716"/>
    </source>
</evidence>
<dbReference type="PANTHER" id="PTHR10414">
    <property type="entry name" value="ETHANOLAMINEPHOSPHOTRANSFERASE"/>
    <property type="match status" value="1"/>
</dbReference>
<comment type="subcellular location">
    <subcellularLocation>
        <location evidence="1">Membrane</location>
    </subcellularLocation>
</comment>
<feature type="transmembrane region" description="Helical" evidence="6">
    <location>
        <begin position="208"/>
        <end position="228"/>
    </location>
</feature>
<evidence type="ECO:0000256" key="2">
    <source>
        <dbReference type="ARBA" id="ARBA00010441"/>
    </source>
</evidence>
<organism evidence="7 8">
    <name type="scientific">Leptotrombidium deliense</name>
    <dbReference type="NCBI Taxonomy" id="299467"/>
    <lineage>
        <taxon>Eukaryota</taxon>
        <taxon>Metazoa</taxon>
        <taxon>Ecdysozoa</taxon>
        <taxon>Arthropoda</taxon>
        <taxon>Chelicerata</taxon>
        <taxon>Arachnida</taxon>
        <taxon>Acari</taxon>
        <taxon>Acariformes</taxon>
        <taxon>Trombidiformes</taxon>
        <taxon>Prostigmata</taxon>
        <taxon>Anystina</taxon>
        <taxon>Parasitengona</taxon>
        <taxon>Trombiculoidea</taxon>
        <taxon>Trombiculidae</taxon>
        <taxon>Leptotrombidium</taxon>
    </lineage>
</organism>
<dbReference type="GO" id="GO:0005789">
    <property type="term" value="C:endoplasmic reticulum membrane"/>
    <property type="evidence" value="ECO:0007669"/>
    <property type="project" value="TreeGrafter"/>
</dbReference>
<gene>
    <name evidence="7" type="ORF">B4U80_10986</name>
</gene>
<evidence type="ECO:0000256" key="6">
    <source>
        <dbReference type="SAM" id="Phobius"/>
    </source>
</evidence>
<dbReference type="InterPro" id="IPR000462">
    <property type="entry name" value="CDP-OH_P_trans"/>
</dbReference>
<dbReference type="InterPro" id="IPR048254">
    <property type="entry name" value="CDP_ALCOHOL_P_TRANSF_CS"/>
</dbReference>
<dbReference type="GO" id="GO:0005794">
    <property type="term" value="C:Golgi apparatus"/>
    <property type="evidence" value="ECO:0007669"/>
    <property type="project" value="TreeGrafter"/>
</dbReference>
<evidence type="ECO:0000256" key="5">
    <source>
        <dbReference type="RuleBase" id="RU003750"/>
    </source>
</evidence>
<dbReference type="AlphaFoldDB" id="A0A443SGG8"/>
<sequence>MVHFESPFSRLTVEVNKYITQINVAHIIIPEWLAPNVLTFTVLNAFLLTLYDYDFCASSDANSNCPPVPSWVWIFCAVSHFLAHTLDGIDGKQARKTKSSGPLGELFDHGLDSWTSLFIPFCIYSLFGRGEYSYEPIRVLFIFWAIFSTFYFSHWEKYNTGILYLPWSYDISQIALFIMYIVTYCQTYTIWNFTLPVLSLSVGQMFEIISHVGSFGISIPVAVYNVYVAYRSNSLKQSTLYECLLPLVSVVVLFSTTTFWAVYSPSDIVNKDPRVFYFMLGTCRLIFRSR</sequence>
<dbReference type="Proteomes" id="UP000288716">
    <property type="component" value="Unassembled WGS sequence"/>
</dbReference>
<comment type="caution">
    <text evidence="7">The sequence shown here is derived from an EMBL/GenBank/DDBJ whole genome shotgun (WGS) entry which is preliminary data.</text>
</comment>
<keyword evidence="8" id="KW-1185">Reference proteome</keyword>
<keyword evidence="4 6" id="KW-0472">Membrane</keyword>
<reference evidence="7 8" key="1">
    <citation type="journal article" date="2018" name="Gigascience">
        <title>Genomes of trombidid mites reveal novel predicted allergens and laterally-transferred genes associated with secondary metabolism.</title>
        <authorList>
            <person name="Dong X."/>
            <person name="Chaisiri K."/>
            <person name="Xia D."/>
            <person name="Armstrong S.D."/>
            <person name="Fang Y."/>
            <person name="Donnelly M.J."/>
            <person name="Kadowaki T."/>
            <person name="McGarry J.W."/>
            <person name="Darby A.C."/>
            <person name="Makepeace B.L."/>
        </authorList>
    </citation>
    <scope>NUCLEOTIDE SEQUENCE [LARGE SCALE GENOMIC DNA]</scope>
    <source>
        <strain evidence="7">UoL-UT</strain>
    </source>
</reference>
<dbReference type="OrthoDB" id="196717at2759"/>
<keyword evidence="6" id="KW-1133">Transmembrane helix</keyword>
<evidence type="ECO:0000256" key="3">
    <source>
        <dbReference type="ARBA" id="ARBA00022679"/>
    </source>
</evidence>
<dbReference type="EMBL" id="NCKV01002612">
    <property type="protein sequence ID" value="RWS26609.1"/>
    <property type="molecule type" value="Genomic_DNA"/>
</dbReference>
<keyword evidence="6" id="KW-0812">Transmembrane</keyword>
<dbReference type="Pfam" id="PF01066">
    <property type="entry name" value="CDP-OH_P_transf"/>
    <property type="match status" value="1"/>
</dbReference>
<dbReference type="PANTHER" id="PTHR10414:SF71">
    <property type="entry name" value="FI05338P"/>
    <property type="match status" value="1"/>
</dbReference>
<dbReference type="InterPro" id="IPR043130">
    <property type="entry name" value="CDP-OH_PTrfase_TM_dom"/>
</dbReference>
<dbReference type="InterPro" id="IPR014472">
    <property type="entry name" value="CHOPT"/>
</dbReference>
<evidence type="ECO:0000313" key="7">
    <source>
        <dbReference type="EMBL" id="RWS26609.1"/>
    </source>
</evidence>
<accession>A0A443SGG8</accession>
<feature type="transmembrane region" description="Helical" evidence="6">
    <location>
        <begin position="240"/>
        <end position="263"/>
    </location>
</feature>
<dbReference type="PROSITE" id="PS00379">
    <property type="entry name" value="CDP_ALCOHOL_P_TRANSF"/>
    <property type="match status" value="1"/>
</dbReference>
<protein>
    <submittedName>
        <fullName evidence="7">Ethanolaminephosphotransferase 1-like protein</fullName>
    </submittedName>
</protein>
<evidence type="ECO:0000256" key="4">
    <source>
        <dbReference type="ARBA" id="ARBA00023136"/>
    </source>
</evidence>